<reference evidence="1" key="1">
    <citation type="submission" date="2021-02" db="EMBL/GenBank/DDBJ databases">
        <authorList>
            <person name="Nowell W R."/>
        </authorList>
    </citation>
    <scope>NUCLEOTIDE SEQUENCE</scope>
</reference>
<keyword evidence="3" id="KW-1185">Reference proteome</keyword>
<organism evidence="1 3">
    <name type="scientific">Didymodactylos carnosus</name>
    <dbReference type="NCBI Taxonomy" id="1234261"/>
    <lineage>
        <taxon>Eukaryota</taxon>
        <taxon>Metazoa</taxon>
        <taxon>Spiralia</taxon>
        <taxon>Gnathifera</taxon>
        <taxon>Rotifera</taxon>
        <taxon>Eurotatoria</taxon>
        <taxon>Bdelloidea</taxon>
        <taxon>Philodinida</taxon>
        <taxon>Philodinidae</taxon>
        <taxon>Didymodactylos</taxon>
    </lineage>
</organism>
<protein>
    <submittedName>
        <fullName evidence="1">Uncharacterized protein</fullName>
    </submittedName>
</protein>
<dbReference type="SUPFAM" id="SSF56436">
    <property type="entry name" value="C-type lectin-like"/>
    <property type="match status" value="1"/>
</dbReference>
<dbReference type="EMBL" id="CAJNOQ010021766">
    <property type="protein sequence ID" value="CAF1491549.1"/>
    <property type="molecule type" value="Genomic_DNA"/>
</dbReference>
<sequence>KCRKKGADLLTIENDEERKLVTDITSIYLNESLLTYNGSTYKYYKLADFLWIDGVQQADRVTYVWDIIGNSTIPDHLWCLSGCNGKDRNRVMLNMRCSSGLACLGTRKEWAAGPFVCKKQKLVDACPVTADRVNSIHFNEMLIVSTNRTYMAVKCKVLEYPYQLEYQCVDGDFREFNQNHQTNVYFCPKEIISTPVQNLIDHSHTGTARAITTSTQYTEVKQTCSRHQLENIIGDLPTHPRNVYPIYSQKHVELRCSFDHSITVTYTCYTDNKWHYVSGIFESFRQCIPPPVRCTQMESFNTINKYFTPDQGTKIMSRYGSDETIIIYECHDFKSRRYIVQYKCGSNEILNNYQLNKLNSCLTSYPSTTSTSSTLIIPTVSMPQISSCPVIPPRCTNGSVYIDKFGCTRKECPPKHNYCKGITCPNDRVCRSIKCSSNTDQSCYNGRKPFCILKSKEKSNRLCQLEPMRLQLNKANKKIGINYDQSQNKLKLVLDEIEQWEHDALVLIKSRANEYRKNITNQFNISVQTHLLNVQYAINESQMNLKSKVCFDSIREQQRFRSNITNILNNLYTIEATAKLISLDSNLIVGYYVIHTKRT</sequence>
<dbReference type="InterPro" id="IPR016186">
    <property type="entry name" value="C-type_lectin-like/link_sf"/>
</dbReference>
<dbReference type="OrthoDB" id="10027348at2759"/>
<dbReference type="Proteomes" id="UP000663829">
    <property type="component" value="Unassembled WGS sequence"/>
</dbReference>
<proteinExistence type="predicted"/>
<evidence type="ECO:0000313" key="3">
    <source>
        <dbReference type="Proteomes" id="UP000663829"/>
    </source>
</evidence>
<evidence type="ECO:0000313" key="1">
    <source>
        <dbReference type="EMBL" id="CAF1491549.1"/>
    </source>
</evidence>
<evidence type="ECO:0000313" key="2">
    <source>
        <dbReference type="EMBL" id="CAF4354608.1"/>
    </source>
</evidence>
<dbReference type="AlphaFoldDB" id="A0A815SE11"/>
<dbReference type="InterPro" id="IPR016187">
    <property type="entry name" value="CTDL_fold"/>
</dbReference>
<feature type="non-terminal residue" evidence="1">
    <location>
        <position position="1"/>
    </location>
</feature>
<dbReference type="EMBL" id="CAJOBC010087262">
    <property type="protein sequence ID" value="CAF4354608.1"/>
    <property type="molecule type" value="Genomic_DNA"/>
</dbReference>
<dbReference type="Proteomes" id="UP000681722">
    <property type="component" value="Unassembled WGS sequence"/>
</dbReference>
<dbReference type="Gene3D" id="3.10.100.10">
    <property type="entry name" value="Mannose-Binding Protein A, subunit A"/>
    <property type="match status" value="1"/>
</dbReference>
<dbReference type="CDD" id="cd00037">
    <property type="entry name" value="CLECT"/>
    <property type="match status" value="1"/>
</dbReference>
<gene>
    <name evidence="1" type="ORF">GPM918_LOCUS36280</name>
    <name evidence="2" type="ORF">SRO942_LOCUS37012</name>
</gene>
<comment type="caution">
    <text evidence="1">The sequence shown here is derived from an EMBL/GenBank/DDBJ whole genome shotgun (WGS) entry which is preliminary data.</text>
</comment>
<accession>A0A815SE11</accession>
<name>A0A815SE11_9BILA</name>